<dbReference type="SMART" id="SM01411">
    <property type="entry name" value="Ephrin_rec_like"/>
    <property type="match status" value="2"/>
</dbReference>
<feature type="disulfide bond" evidence="1">
    <location>
        <begin position="41"/>
        <end position="54"/>
    </location>
</feature>
<dbReference type="Ensembl" id="ENSSFOT00015000695.2">
    <property type="protein sequence ID" value="ENSSFOP00015000667.2"/>
    <property type="gene ID" value="ENSSFOG00015029816.1"/>
</dbReference>
<dbReference type="OrthoDB" id="10031141at2759"/>
<keyword evidence="1" id="KW-1015">Disulfide bond</keyword>
<feature type="repeat" description="TNFR-Cys" evidence="1">
    <location>
        <begin position="64"/>
        <end position="100"/>
    </location>
</feature>
<keyword evidence="2" id="KW-0472">Membrane</keyword>
<reference evidence="4" key="2">
    <citation type="submission" date="2025-08" db="UniProtKB">
        <authorList>
            <consortium name="Ensembl"/>
        </authorList>
    </citation>
    <scope>IDENTIFICATION</scope>
</reference>
<keyword evidence="2" id="KW-1133">Transmembrane helix</keyword>
<dbReference type="AlphaFoldDB" id="A0A8C9QPU0"/>
<keyword evidence="5" id="KW-1185">Reference proteome</keyword>
<dbReference type="Gene3D" id="2.10.50.10">
    <property type="entry name" value="Tumor Necrosis Factor Receptor, subunit A, domain 2"/>
    <property type="match status" value="3"/>
</dbReference>
<feature type="disulfide bond" evidence="1">
    <location>
        <begin position="44"/>
        <end position="62"/>
    </location>
</feature>
<feature type="transmembrane region" description="Helical" evidence="2">
    <location>
        <begin position="191"/>
        <end position="211"/>
    </location>
</feature>
<feature type="domain" description="TNFR-Cys" evidence="3">
    <location>
        <begin position="22"/>
        <end position="62"/>
    </location>
</feature>
<dbReference type="GO" id="GO:2000406">
    <property type="term" value="P:positive regulation of T cell migration"/>
    <property type="evidence" value="ECO:0007669"/>
    <property type="project" value="TreeGrafter"/>
</dbReference>
<comment type="caution">
    <text evidence="1">Lacks conserved residue(s) required for the propagation of feature annotation.</text>
</comment>
<feature type="repeat" description="TNFR-Cys" evidence="1">
    <location>
        <begin position="22"/>
        <end position="62"/>
    </location>
</feature>
<dbReference type="GO" id="GO:0046642">
    <property type="term" value="P:negative regulation of alpha-beta T cell proliferation"/>
    <property type="evidence" value="ECO:0007669"/>
    <property type="project" value="TreeGrafter"/>
</dbReference>
<proteinExistence type="predicted"/>
<dbReference type="PANTHER" id="PTHR46838:SF1">
    <property type="entry name" value="TUMOR NECROSIS FACTOR RECEPTOR SUPERFAMILY MEMBER 14"/>
    <property type="match status" value="1"/>
</dbReference>
<dbReference type="CDD" id="cd12087">
    <property type="entry name" value="TM_EGFR-like"/>
    <property type="match status" value="1"/>
</dbReference>
<evidence type="ECO:0000256" key="1">
    <source>
        <dbReference type="PROSITE-ProRule" id="PRU00206"/>
    </source>
</evidence>
<dbReference type="SMART" id="SM00208">
    <property type="entry name" value="TNFR"/>
    <property type="match status" value="4"/>
</dbReference>
<evidence type="ECO:0000313" key="5">
    <source>
        <dbReference type="Proteomes" id="UP000694397"/>
    </source>
</evidence>
<feature type="disulfide bond" evidence="1">
    <location>
        <begin position="65"/>
        <end position="80"/>
    </location>
</feature>
<keyword evidence="2" id="KW-0812">Transmembrane</keyword>
<dbReference type="GO" id="GO:0009897">
    <property type="term" value="C:external side of plasma membrane"/>
    <property type="evidence" value="ECO:0007669"/>
    <property type="project" value="TreeGrafter"/>
</dbReference>
<reference evidence="4" key="3">
    <citation type="submission" date="2025-09" db="UniProtKB">
        <authorList>
            <consortium name="Ensembl"/>
        </authorList>
    </citation>
    <scope>IDENTIFICATION</scope>
</reference>
<gene>
    <name evidence="4" type="primary">LOC108926037</name>
</gene>
<dbReference type="Pfam" id="PF00020">
    <property type="entry name" value="TNFR_c6"/>
    <property type="match status" value="1"/>
</dbReference>
<dbReference type="GO" id="GO:0002720">
    <property type="term" value="P:positive regulation of cytokine production involved in immune response"/>
    <property type="evidence" value="ECO:0007669"/>
    <property type="project" value="TreeGrafter"/>
</dbReference>
<dbReference type="GO" id="GO:0050830">
    <property type="term" value="P:defense response to Gram-positive bacterium"/>
    <property type="evidence" value="ECO:0007669"/>
    <property type="project" value="TreeGrafter"/>
</dbReference>
<dbReference type="Proteomes" id="UP000694397">
    <property type="component" value="Chromosome 2"/>
</dbReference>
<evidence type="ECO:0000259" key="3">
    <source>
        <dbReference type="PROSITE" id="PS50050"/>
    </source>
</evidence>
<evidence type="ECO:0000256" key="2">
    <source>
        <dbReference type="SAM" id="Phobius"/>
    </source>
</evidence>
<dbReference type="PROSITE" id="PS50050">
    <property type="entry name" value="TNFR_NGFR_2"/>
    <property type="match status" value="2"/>
</dbReference>
<evidence type="ECO:0000313" key="4">
    <source>
        <dbReference type="Ensembl" id="ENSSFOP00015000667.2"/>
    </source>
</evidence>
<sequence length="269" mass="28910">MLSIVGTDCIETIWMIFLLTEPCSPSSACGWAQYEIDGRCCTKCPPGHYVYRDCTTTDIPVCHPCPESTFTDKPHGRDICNPCTACNKVKKCTASSDTVCGALEGNYCTHPYEGGCRAAQKHTTCKPGHFIKHPGTEYNDTVCENCTENSYSNGSSTFCTPHTRCESKGLPTVKPGDSMSDSECGENRGHMIAGIVVGIILLLAIGGVALYKSGFCPKKNNSSKPGKTIVMTLYIERLSRVCATAHSAHQARRVSGSAIPVIAAPARKD</sequence>
<dbReference type="InterPro" id="IPR001368">
    <property type="entry name" value="TNFR/NGFR_Cys_rich_reg"/>
</dbReference>
<feature type="domain" description="TNFR-Cys" evidence="3">
    <location>
        <begin position="64"/>
        <end position="100"/>
    </location>
</feature>
<name>A0A8C9QPU0_SCLFO</name>
<protein>
    <recommendedName>
        <fullName evidence="3">TNFR-Cys domain-containing protein</fullName>
    </recommendedName>
</protein>
<dbReference type="SUPFAM" id="SSF57586">
    <property type="entry name" value="TNF receptor-like"/>
    <property type="match status" value="2"/>
</dbReference>
<dbReference type="PANTHER" id="PTHR46838">
    <property type="entry name" value="TUMOR NECROSIS FACTOR RECEPTOR SUPERFAMILY MEMBER 14"/>
    <property type="match status" value="1"/>
</dbReference>
<reference evidence="4 5" key="1">
    <citation type="submission" date="2019-04" db="EMBL/GenBank/DDBJ databases">
        <authorList>
            <consortium name="Wellcome Sanger Institute Data Sharing"/>
        </authorList>
    </citation>
    <scope>NUCLEOTIDE SEQUENCE [LARGE SCALE GENOMIC DNA]</scope>
</reference>
<dbReference type="GO" id="GO:0050829">
    <property type="term" value="P:defense response to Gram-negative bacterium"/>
    <property type="evidence" value="ECO:0007669"/>
    <property type="project" value="TreeGrafter"/>
</dbReference>
<dbReference type="GeneTree" id="ENSGT00950000183126"/>
<accession>A0A8C9QPU0</accession>
<organism evidence="4 5">
    <name type="scientific">Scleropages formosus</name>
    <name type="common">Asian bonytongue</name>
    <name type="synonym">Osteoglossum formosum</name>
    <dbReference type="NCBI Taxonomy" id="113540"/>
    <lineage>
        <taxon>Eukaryota</taxon>
        <taxon>Metazoa</taxon>
        <taxon>Chordata</taxon>
        <taxon>Craniata</taxon>
        <taxon>Vertebrata</taxon>
        <taxon>Euteleostomi</taxon>
        <taxon>Actinopterygii</taxon>
        <taxon>Neopterygii</taxon>
        <taxon>Teleostei</taxon>
        <taxon>Osteoglossocephala</taxon>
        <taxon>Osteoglossomorpha</taxon>
        <taxon>Osteoglossiformes</taxon>
        <taxon>Osteoglossidae</taxon>
        <taxon>Scleropages</taxon>
    </lineage>
</organism>